<evidence type="ECO:0000313" key="3">
    <source>
        <dbReference type="Proteomes" id="UP000053477"/>
    </source>
</evidence>
<protein>
    <submittedName>
        <fullName evidence="2">Uncharacterized protein</fullName>
    </submittedName>
</protein>
<dbReference type="InParanoid" id="A0A0H2RMT2"/>
<evidence type="ECO:0000313" key="2">
    <source>
        <dbReference type="EMBL" id="KLO10763.1"/>
    </source>
</evidence>
<keyword evidence="3" id="KW-1185">Reference proteome</keyword>
<dbReference type="EMBL" id="KQ086017">
    <property type="protein sequence ID" value="KLO10763.1"/>
    <property type="molecule type" value="Genomic_DNA"/>
</dbReference>
<sequence length="183" mass="20755">MWTSSSFKRASIRIQTGKMWKGWSRAGGRCWKSRGRLSTSTRGNDDDQLERRRTRRHESLSHQQHHQGSGARCKAPFSKPLEGLCHSHSLSSSGSNTRHKPVKRLYLTDTIFDGNFSNKTKITSLPARRRSPFADDAGRDLYESKFASVMAVKKAVLPDTRLLKRMRLLVSTLTLLLLSSIIN</sequence>
<reference evidence="2 3" key="1">
    <citation type="submission" date="2015-04" db="EMBL/GenBank/DDBJ databases">
        <title>Complete genome sequence of Schizopora paradoxa KUC8140, a cosmopolitan wood degrader in East Asia.</title>
        <authorList>
            <consortium name="DOE Joint Genome Institute"/>
            <person name="Min B."/>
            <person name="Park H."/>
            <person name="Jang Y."/>
            <person name="Kim J.-J."/>
            <person name="Kim K.H."/>
            <person name="Pangilinan J."/>
            <person name="Lipzen A."/>
            <person name="Riley R."/>
            <person name="Grigoriev I.V."/>
            <person name="Spatafora J.W."/>
            <person name="Choi I.-G."/>
        </authorList>
    </citation>
    <scope>NUCLEOTIDE SEQUENCE [LARGE SCALE GENOMIC DNA]</scope>
    <source>
        <strain evidence="2 3">KUC8140</strain>
    </source>
</reference>
<dbReference type="AlphaFoldDB" id="A0A0H2RMT2"/>
<gene>
    <name evidence="2" type="ORF">SCHPADRAFT_502088</name>
</gene>
<dbReference type="Proteomes" id="UP000053477">
    <property type="component" value="Unassembled WGS sequence"/>
</dbReference>
<name>A0A0H2RMT2_9AGAM</name>
<feature type="region of interest" description="Disordered" evidence="1">
    <location>
        <begin position="34"/>
        <end position="73"/>
    </location>
</feature>
<evidence type="ECO:0000256" key="1">
    <source>
        <dbReference type="SAM" id="MobiDB-lite"/>
    </source>
</evidence>
<proteinExistence type="predicted"/>
<accession>A0A0H2RMT2</accession>
<organism evidence="2 3">
    <name type="scientific">Schizopora paradoxa</name>
    <dbReference type="NCBI Taxonomy" id="27342"/>
    <lineage>
        <taxon>Eukaryota</taxon>
        <taxon>Fungi</taxon>
        <taxon>Dikarya</taxon>
        <taxon>Basidiomycota</taxon>
        <taxon>Agaricomycotina</taxon>
        <taxon>Agaricomycetes</taxon>
        <taxon>Hymenochaetales</taxon>
        <taxon>Schizoporaceae</taxon>
        <taxon>Schizopora</taxon>
    </lineage>
</organism>